<sequence>MLVCIVLTASYGGAFYADITRPVELGRIHTLHDLNGAQKEGKITVFGIIGGIYYNMIKESRTGVTQEIGHSMQSVDSFINAISLLKKSAKPLAFILTKEVLAYSLHRYGIRGYYIPDNTVDSIFTLNYVAIPMPNDFPYKHEFNKLYIKMLF</sequence>
<proteinExistence type="predicted"/>
<dbReference type="AlphaFoldDB" id="A0A7R9MF78"/>
<dbReference type="OrthoDB" id="6501534at2759"/>
<keyword evidence="2" id="KW-1185">Reference proteome</keyword>
<organism evidence="1">
    <name type="scientific">Oppiella nova</name>
    <dbReference type="NCBI Taxonomy" id="334625"/>
    <lineage>
        <taxon>Eukaryota</taxon>
        <taxon>Metazoa</taxon>
        <taxon>Ecdysozoa</taxon>
        <taxon>Arthropoda</taxon>
        <taxon>Chelicerata</taxon>
        <taxon>Arachnida</taxon>
        <taxon>Acari</taxon>
        <taxon>Acariformes</taxon>
        <taxon>Sarcoptiformes</taxon>
        <taxon>Oribatida</taxon>
        <taxon>Brachypylina</taxon>
        <taxon>Oppioidea</taxon>
        <taxon>Oppiidae</taxon>
        <taxon>Oppiella</taxon>
    </lineage>
</organism>
<evidence type="ECO:0000313" key="2">
    <source>
        <dbReference type="Proteomes" id="UP000728032"/>
    </source>
</evidence>
<gene>
    <name evidence="1" type="ORF">ONB1V03_LOCUS15323</name>
</gene>
<name>A0A7R9MF78_9ACAR</name>
<dbReference type="EMBL" id="CAJPVJ010015642">
    <property type="protein sequence ID" value="CAG2175889.1"/>
    <property type="molecule type" value="Genomic_DNA"/>
</dbReference>
<dbReference type="Proteomes" id="UP000728032">
    <property type="component" value="Unassembled WGS sequence"/>
</dbReference>
<accession>A0A7R9MF78</accession>
<protein>
    <submittedName>
        <fullName evidence="1">Uncharacterized protein</fullName>
    </submittedName>
</protein>
<dbReference type="SUPFAM" id="SSF53850">
    <property type="entry name" value="Periplasmic binding protein-like II"/>
    <property type="match status" value="1"/>
</dbReference>
<dbReference type="EMBL" id="OC930467">
    <property type="protein sequence ID" value="CAD7658703.1"/>
    <property type="molecule type" value="Genomic_DNA"/>
</dbReference>
<reference evidence="1" key="1">
    <citation type="submission" date="2020-11" db="EMBL/GenBank/DDBJ databases">
        <authorList>
            <person name="Tran Van P."/>
        </authorList>
    </citation>
    <scope>NUCLEOTIDE SEQUENCE</scope>
</reference>
<evidence type="ECO:0000313" key="1">
    <source>
        <dbReference type="EMBL" id="CAD7658703.1"/>
    </source>
</evidence>